<protein>
    <submittedName>
        <fullName evidence="1">Uncharacterized protein</fullName>
    </submittedName>
</protein>
<name>A0A6C0M1N5_9ZZZZ</name>
<sequence>MCYDDDNDDDDDQKKQKKKQKKHFFFKTIINMCECVYAYDRMEHELIDFICAALNIHEHDLKEGLIIQRDMLLDPVKYEKLKPHIVSLKKIFSSKTMTSMHASAELTQKWPYLNLVRQVLKRMGYDIKPERKCAGRDETGKKRFDRFFVIHKRENNITKNQHEEDAEKTLDE</sequence>
<dbReference type="EMBL" id="MN740633">
    <property type="protein sequence ID" value="QHU36248.1"/>
    <property type="molecule type" value="Genomic_DNA"/>
</dbReference>
<evidence type="ECO:0000313" key="1">
    <source>
        <dbReference type="EMBL" id="QHU36248.1"/>
    </source>
</evidence>
<organism evidence="1">
    <name type="scientific">viral metagenome</name>
    <dbReference type="NCBI Taxonomy" id="1070528"/>
    <lineage>
        <taxon>unclassified sequences</taxon>
        <taxon>metagenomes</taxon>
        <taxon>organismal metagenomes</taxon>
    </lineage>
</organism>
<dbReference type="AlphaFoldDB" id="A0A6C0M1N5"/>
<accession>A0A6C0M1N5</accession>
<proteinExistence type="predicted"/>
<reference evidence="1" key="1">
    <citation type="journal article" date="2020" name="Nature">
        <title>Giant virus diversity and host interactions through global metagenomics.</title>
        <authorList>
            <person name="Schulz F."/>
            <person name="Roux S."/>
            <person name="Paez-Espino D."/>
            <person name="Jungbluth S."/>
            <person name="Walsh D.A."/>
            <person name="Denef V.J."/>
            <person name="McMahon K.D."/>
            <person name="Konstantinidis K.T."/>
            <person name="Eloe-Fadrosh E.A."/>
            <person name="Kyrpides N.C."/>
            <person name="Woyke T."/>
        </authorList>
    </citation>
    <scope>NUCLEOTIDE SEQUENCE</scope>
    <source>
        <strain evidence="1">GVMAG-S-1035124-57</strain>
    </source>
</reference>